<name>A0A6J4VME2_9BACT</name>
<dbReference type="GO" id="GO:0005829">
    <property type="term" value="C:cytosol"/>
    <property type="evidence" value="ECO:0007669"/>
    <property type="project" value="TreeGrafter"/>
</dbReference>
<protein>
    <recommendedName>
        <fullName evidence="4">GDP-mannose pyrophosphatase</fullName>
    </recommendedName>
    <alternativeName>
        <fullName evidence="6">GDP-mannose hydrolase</fullName>
    </alternativeName>
    <alternativeName>
        <fullName evidence="7">GDPMK</fullName>
    </alternativeName>
</protein>
<dbReference type="InterPro" id="IPR000086">
    <property type="entry name" value="NUDIX_hydrolase_dom"/>
</dbReference>
<evidence type="ECO:0000313" key="9">
    <source>
        <dbReference type="EMBL" id="CAA9583473.1"/>
    </source>
</evidence>
<feature type="domain" description="Nudix hydrolase" evidence="8">
    <location>
        <begin position="49"/>
        <end position="177"/>
    </location>
</feature>
<sequence>MGKPIAEADATGREALLGSSRGFDGKRVRVRVDAVRLPSGRETVREVVEHPGAVAIVPITIDDRVLLIRQHHHAIGRALLGLPAGTIDPDEAPIETARRELIEETGYAAGRLVELVSYYTSPGYTDERLTLFRADDCRPAGNGPSPDELISVVPVPLAEIPLLLAPGSDQIREAKTLIGLLLLLRGSSR</sequence>
<evidence type="ECO:0000256" key="5">
    <source>
        <dbReference type="ARBA" id="ARBA00022801"/>
    </source>
</evidence>
<dbReference type="PANTHER" id="PTHR11839:SF18">
    <property type="entry name" value="NUDIX HYDROLASE DOMAIN-CONTAINING PROTEIN"/>
    <property type="match status" value="1"/>
</dbReference>
<comment type="cofactor">
    <cofactor evidence="2">
        <name>Mg(2+)</name>
        <dbReference type="ChEBI" id="CHEBI:18420"/>
    </cofactor>
</comment>
<evidence type="ECO:0000256" key="4">
    <source>
        <dbReference type="ARBA" id="ARBA00016377"/>
    </source>
</evidence>
<dbReference type="GO" id="GO:0019693">
    <property type="term" value="P:ribose phosphate metabolic process"/>
    <property type="evidence" value="ECO:0007669"/>
    <property type="project" value="TreeGrafter"/>
</dbReference>
<dbReference type="InterPro" id="IPR020084">
    <property type="entry name" value="NUDIX_hydrolase_CS"/>
</dbReference>
<gene>
    <name evidence="9" type="ORF">AVDCRST_MAG19-4407</name>
</gene>
<proteinExistence type="inferred from homology"/>
<dbReference type="PROSITE" id="PS51462">
    <property type="entry name" value="NUDIX"/>
    <property type="match status" value="1"/>
</dbReference>
<dbReference type="InterPro" id="IPR015797">
    <property type="entry name" value="NUDIX_hydrolase-like_dom_sf"/>
</dbReference>
<comment type="catalytic activity">
    <reaction evidence="1">
        <text>GDP-alpha-D-mannose + H2O = alpha-D-mannose 1-phosphate + GMP + 2 H(+)</text>
        <dbReference type="Rhea" id="RHEA:27978"/>
        <dbReference type="ChEBI" id="CHEBI:15377"/>
        <dbReference type="ChEBI" id="CHEBI:15378"/>
        <dbReference type="ChEBI" id="CHEBI:57527"/>
        <dbReference type="ChEBI" id="CHEBI:58115"/>
        <dbReference type="ChEBI" id="CHEBI:58409"/>
    </reaction>
</comment>
<dbReference type="CDD" id="cd03424">
    <property type="entry name" value="NUDIX_ADPRase_Nudt5_UGPPase_Nudt14"/>
    <property type="match status" value="1"/>
</dbReference>
<organism evidence="9">
    <name type="scientific">uncultured Thermomicrobiales bacterium</name>
    <dbReference type="NCBI Taxonomy" id="1645740"/>
    <lineage>
        <taxon>Bacteria</taxon>
        <taxon>Pseudomonadati</taxon>
        <taxon>Thermomicrobiota</taxon>
        <taxon>Thermomicrobia</taxon>
        <taxon>Thermomicrobiales</taxon>
        <taxon>environmental samples</taxon>
    </lineage>
</organism>
<dbReference type="PANTHER" id="PTHR11839">
    <property type="entry name" value="UDP/ADP-SUGAR PYROPHOSPHATASE"/>
    <property type="match status" value="1"/>
</dbReference>
<dbReference type="GO" id="GO:0006753">
    <property type="term" value="P:nucleoside phosphate metabolic process"/>
    <property type="evidence" value="ECO:0007669"/>
    <property type="project" value="TreeGrafter"/>
</dbReference>
<evidence type="ECO:0000256" key="3">
    <source>
        <dbReference type="ARBA" id="ARBA00007275"/>
    </source>
</evidence>
<reference evidence="9" key="1">
    <citation type="submission" date="2020-02" db="EMBL/GenBank/DDBJ databases">
        <authorList>
            <person name="Meier V. D."/>
        </authorList>
    </citation>
    <scope>NUCLEOTIDE SEQUENCE</scope>
    <source>
        <strain evidence="9">AVDCRST_MAG19</strain>
    </source>
</reference>
<dbReference type="PROSITE" id="PS00893">
    <property type="entry name" value="NUDIX_BOX"/>
    <property type="match status" value="1"/>
</dbReference>
<dbReference type="AlphaFoldDB" id="A0A6J4VME2"/>
<comment type="similarity">
    <text evidence="3">Belongs to the Nudix hydrolase family. NudK subfamily.</text>
</comment>
<dbReference type="Gene3D" id="3.90.79.10">
    <property type="entry name" value="Nucleoside Triphosphate Pyrophosphohydrolase"/>
    <property type="match status" value="1"/>
</dbReference>
<evidence type="ECO:0000256" key="6">
    <source>
        <dbReference type="ARBA" id="ARBA00032162"/>
    </source>
</evidence>
<dbReference type="EMBL" id="CADCWL010000241">
    <property type="protein sequence ID" value="CAA9583473.1"/>
    <property type="molecule type" value="Genomic_DNA"/>
</dbReference>
<evidence type="ECO:0000256" key="7">
    <source>
        <dbReference type="ARBA" id="ARBA00032272"/>
    </source>
</evidence>
<dbReference type="GO" id="GO:0016787">
    <property type="term" value="F:hydrolase activity"/>
    <property type="evidence" value="ECO:0007669"/>
    <property type="project" value="UniProtKB-KW"/>
</dbReference>
<dbReference type="SUPFAM" id="SSF55811">
    <property type="entry name" value="Nudix"/>
    <property type="match status" value="1"/>
</dbReference>
<evidence type="ECO:0000256" key="2">
    <source>
        <dbReference type="ARBA" id="ARBA00001946"/>
    </source>
</evidence>
<evidence type="ECO:0000259" key="8">
    <source>
        <dbReference type="PROSITE" id="PS51462"/>
    </source>
</evidence>
<keyword evidence="5 9" id="KW-0378">Hydrolase</keyword>
<dbReference type="Pfam" id="PF00293">
    <property type="entry name" value="NUDIX"/>
    <property type="match status" value="1"/>
</dbReference>
<evidence type="ECO:0000256" key="1">
    <source>
        <dbReference type="ARBA" id="ARBA00000847"/>
    </source>
</evidence>
<accession>A0A6J4VME2</accession>